<name>D7VGI3_SPHSI</name>
<dbReference type="Gene3D" id="3.40.250.10">
    <property type="entry name" value="Rhodanese-like domain"/>
    <property type="match status" value="2"/>
</dbReference>
<dbReference type="eggNOG" id="COG2897">
    <property type="taxonomic scope" value="Bacteria"/>
</dbReference>
<evidence type="ECO:0000256" key="1">
    <source>
        <dbReference type="SAM" id="SignalP"/>
    </source>
</evidence>
<dbReference type="InterPro" id="IPR050229">
    <property type="entry name" value="GlpE_sulfurtransferase"/>
</dbReference>
<dbReference type="EMBL" id="ACHA02000001">
    <property type="protein sequence ID" value="EFK60158.1"/>
    <property type="molecule type" value="Genomic_DNA"/>
</dbReference>
<comment type="caution">
    <text evidence="3">The sequence shown here is derived from an EMBL/GenBank/DDBJ whole genome shotgun (WGS) entry which is preliminary data.</text>
</comment>
<dbReference type="GeneID" id="95430470"/>
<dbReference type="AlphaFoldDB" id="D7VGI3"/>
<keyword evidence="1" id="KW-0732">Signal</keyword>
<gene>
    <name evidence="3" type="ORF">HMPREF0766_10102</name>
</gene>
<dbReference type="SUPFAM" id="SSF52821">
    <property type="entry name" value="Rhodanese/Cell cycle control phosphatase"/>
    <property type="match status" value="2"/>
</dbReference>
<dbReference type="Pfam" id="PF00581">
    <property type="entry name" value="Rhodanese"/>
    <property type="match status" value="2"/>
</dbReference>
<evidence type="ECO:0000259" key="2">
    <source>
        <dbReference type="PROSITE" id="PS50206"/>
    </source>
</evidence>
<dbReference type="RefSeq" id="WP_003002060.1">
    <property type="nucleotide sequence ID" value="NZ_GL379778.1"/>
</dbReference>
<dbReference type="Proteomes" id="UP000006258">
    <property type="component" value="Unassembled WGS sequence"/>
</dbReference>
<feature type="domain" description="Rhodanese" evidence="2">
    <location>
        <begin position="38"/>
        <end position="129"/>
    </location>
</feature>
<organism evidence="3 4">
    <name type="scientific">Sphingobacterium spiritivorum ATCC 33861</name>
    <dbReference type="NCBI Taxonomy" id="525373"/>
    <lineage>
        <taxon>Bacteria</taxon>
        <taxon>Pseudomonadati</taxon>
        <taxon>Bacteroidota</taxon>
        <taxon>Sphingobacteriia</taxon>
        <taxon>Sphingobacteriales</taxon>
        <taxon>Sphingobacteriaceae</taxon>
        <taxon>Sphingobacterium</taxon>
    </lineage>
</organism>
<accession>D7VGI3</accession>
<dbReference type="STRING" id="525373.HMPREF0766_10102"/>
<dbReference type="PANTHER" id="PTHR43031:SF16">
    <property type="entry name" value="OXIDOREDUCTASE"/>
    <property type="match status" value="1"/>
</dbReference>
<dbReference type="PROSITE" id="PS50206">
    <property type="entry name" value="RHODANESE_3"/>
    <property type="match status" value="2"/>
</dbReference>
<dbReference type="PANTHER" id="PTHR43031">
    <property type="entry name" value="FAD-DEPENDENT OXIDOREDUCTASE"/>
    <property type="match status" value="1"/>
</dbReference>
<sequence>MKKIVILYMFLISLSGYGKADSVQQDSMALSVEQFAKAADQYLIIDTRKSDDFLKGFISKSINIGWEGPFDSWIAKIVTNKDTRILLVTDEGQEEQIVHKLHTLGYTNVTGYLKGGFGTWKKAHQPIERIGSVTAAQALDHTQKAEYVYVDVRTAQEYAGGHVEKSVHVPLNASDFEFEIYPDKTYLLQCQSGYRSSLAASLLYAKGIHNILNVEGGYKAVSTVKDTEQK</sequence>
<feature type="signal peptide" evidence="1">
    <location>
        <begin position="1"/>
        <end position="20"/>
    </location>
</feature>
<feature type="chain" id="PRO_5003106915" evidence="1">
    <location>
        <begin position="21"/>
        <end position="230"/>
    </location>
</feature>
<dbReference type="InterPro" id="IPR036873">
    <property type="entry name" value="Rhodanese-like_dom_sf"/>
</dbReference>
<dbReference type="InterPro" id="IPR001763">
    <property type="entry name" value="Rhodanese-like_dom"/>
</dbReference>
<reference evidence="3" key="1">
    <citation type="submission" date="2010-07" db="EMBL/GenBank/DDBJ databases">
        <authorList>
            <person name="Muzny D."/>
            <person name="Qin X."/>
            <person name="Buhay C."/>
            <person name="Dugan-Rocha S."/>
            <person name="Ding Y."/>
            <person name="Chen G."/>
            <person name="Hawes A."/>
            <person name="Holder M."/>
            <person name="Jhangiani S."/>
            <person name="Johnson A."/>
            <person name="Khan Z."/>
            <person name="Li Z."/>
            <person name="Liu W."/>
            <person name="Liu X."/>
            <person name="Perez L."/>
            <person name="Shen H."/>
            <person name="Wang Q."/>
            <person name="Watt J."/>
            <person name="Xi L."/>
            <person name="Xin Y."/>
            <person name="Zhou J."/>
            <person name="Deng J."/>
            <person name="Jiang H."/>
            <person name="Liu Y."/>
            <person name="Qu J."/>
            <person name="Song X.-Z."/>
            <person name="Zhang L."/>
            <person name="Villasana D."/>
            <person name="Johnson A."/>
            <person name="Liu J."/>
            <person name="Liyanage D."/>
            <person name="Lorensuhewa L."/>
            <person name="Robinson T."/>
            <person name="Song A."/>
            <person name="Song B.-B."/>
            <person name="Dinh H."/>
            <person name="Thornton R."/>
            <person name="Coyle M."/>
            <person name="Francisco L."/>
            <person name="Jackson L."/>
            <person name="Javaid M."/>
            <person name="Korchina V."/>
            <person name="Kovar C."/>
            <person name="Mata R."/>
            <person name="Mathew T."/>
            <person name="Ngo R."/>
            <person name="Nguyen L."/>
            <person name="Nguyen N."/>
            <person name="Okwuonu G."/>
            <person name="Ongeri F."/>
            <person name="Pham C."/>
            <person name="Simmons D."/>
            <person name="Wilczek-Boney K."/>
            <person name="Hale W."/>
            <person name="Jakkamsetti A."/>
            <person name="Pham P."/>
            <person name="Ruth R."/>
            <person name="San Lucas F."/>
            <person name="Warren J."/>
            <person name="Zhang J."/>
            <person name="Zhao Z."/>
            <person name="Zhou C."/>
            <person name="Zhu D."/>
            <person name="Lee S."/>
            <person name="Bess C."/>
            <person name="Blankenburg K."/>
            <person name="Forbes L."/>
            <person name="Fu Q."/>
            <person name="Gubbala S."/>
            <person name="Hirani K."/>
            <person name="Jayaseelan J.C."/>
            <person name="Lara F."/>
            <person name="Munidasa M."/>
            <person name="Palculict T."/>
            <person name="Patil S."/>
            <person name="Pu L.-L."/>
            <person name="Saada N."/>
            <person name="Tang L."/>
            <person name="Weissenberger G."/>
            <person name="Zhu Y."/>
            <person name="Hemphill L."/>
            <person name="Shang Y."/>
            <person name="Youmans B."/>
            <person name="Ayvaz T."/>
            <person name="Ross M."/>
            <person name="Santibanez J."/>
            <person name="Aqrawi P."/>
            <person name="Gross S."/>
            <person name="Joshi V."/>
            <person name="Fowler G."/>
            <person name="Nazareth L."/>
            <person name="Reid J."/>
            <person name="Worley K."/>
            <person name="Petrosino J."/>
            <person name="Highlander S."/>
            <person name="Gibbs R."/>
        </authorList>
    </citation>
    <scope>NUCLEOTIDE SEQUENCE [LARGE SCALE GENOMIC DNA]</scope>
    <source>
        <strain evidence="3">ATCC 33861</strain>
    </source>
</reference>
<dbReference type="OrthoDB" id="9784009at2"/>
<feature type="domain" description="Rhodanese" evidence="2">
    <location>
        <begin position="143"/>
        <end position="230"/>
    </location>
</feature>
<dbReference type="SMART" id="SM00450">
    <property type="entry name" value="RHOD"/>
    <property type="match status" value="2"/>
</dbReference>
<dbReference type="HOGENOM" id="CLU_087519_0_0_10"/>
<evidence type="ECO:0000313" key="3">
    <source>
        <dbReference type="EMBL" id="EFK60158.1"/>
    </source>
</evidence>
<evidence type="ECO:0000313" key="4">
    <source>
        <dbReference type="Proteomes" id="UP000006258"/>
    </source>
</evidence>
<keyword evidence="4" id="KW-1185">Reference proteome</keyword>
<proteinExistence type="predicted"/>
<protein>
    <submittedName>
        <fullName evidence="3">Rhodanese-like protein</fullName>
    </submittedName>
</protein>
<dbReference type="CDD" id="cd00158">
    <property type="entry name" value="RHOD"/>
    <property type="match status" value="2"/>
</dbReference>